<dbReference type="InterPro" id="IPR006671">
    <property type="entry name" value="Cyclin_N"/>
</dbReference>
<evidence type="ECO:0000256" key="8">
    <source>
        <dbReference type="RuleBase" id="RU000383"/>
    </source>
</evidence>
<dbReference type="Ensembl" id="ENSSTUT00000055471.1">
    <property type="protein sequence ID" value="ENSSTUP00000053061.1"/>
    <property type="gene ID" value="ENSSTUG00000022394.1"/>
</dbReference>
<evidence type="ECO:0000256" key="6">
    <source>
        <dbReference type="ARBA" id="ARBA00023242"/>
    </source>
</evidence>
<evidence type="ECO:0000313" key="13">
    <source>
        <dbReference type="Proteomes" id="UP000472277"/>
    </source>
</evidence>
<evidence type="ECO:0000313" key="12">
    <source>
        <dbReference type="Ensembl" id="ENSSTUP00000053061.1"/>
    </source>
</evidence>
<reference evidence="12" key="1">
    <citation type="submission" date="2025-08" db="UniProtKB">
        <authorList>
            <consortium name="Ensembl"/>
        </authorList>
    </citation>
    <scope>IDENTIFICATION</scope>
</reference>
<dbReference type="InterPro" id="IPR048258">
    <property type="entry name" value="Cyclins_cyclin-box"/>
</dbReference>
<dbReference type="Pfam" id="PF00134">
    <property type="entry name" value="Cyclin_N"/>
    <property type="match status" value="1"/>
</dbReference>
<evidence type="ECO:0000256" key="4">
    <source>
        <dbReference type="ARBA" id="ARBA00022618"/>
    </source>
</evidence>
<comment type="subcellular location">
    <subcellularLocation>
        <location evidence="1">Nucleus</location>
    </subcellularLocation>
</comment>
<dbReference type="InterPro" id="IPR004367">
    <property type="entry name" value="Cyclin_C-dom"/>
</dbReference>
<dbReference type="PROSITE" id="PS00292">
    <property type="entry name" value="CYCLINS"/>
    <property type="match status" value="1"/>
</dbReference>
<reference evidence="12" key="2">
    <citation type="submission" date="2025-09" db="UniProtKB">
        <authorList>
            <consortium name="Ensembl"/>
        </authorList>
    </citation>
    <scope>IDENTIFICATION</scope>
</reference>
<keyword evidence="5 8" id="KW-0195">Cyclin</keyword>
<accession>A0A674A458</accession>
<dbReference type="SUPFAM" id="SSF47954">
    <property type="entry name" value="Cyclin-like"/>
    <property type="match status" value="2"/>
</dbReference>
<keyword evidence="6" id="KW-0539">Nucleus</keyword>
<protein>
    <submittedName>
        <fullName evidence="12">Cyclin E1</fullName>
    </submittedName>
</protein>
<dbReference type="Gene3D" id="1.10.472.10">
    <property type="entry name" value="Cyclin-like"/>
    <property type="match status" value="2"/>
</dbReference>
<dbReference type="Pfam" id="PF02984">
    <property type="entry name" value="Cyclin_C"/>
    <property type="match status" value="1"/>
</dbReference>
<dbReference type="InterPro" id="IPR013763">
    <property type="entry name" value="Cyclin-like_dom"/>
</dbReference>
<feature type="domain" description="Cyclin-like" evidence="10">
    <location>
        <begin position="141"/>
        <end position="226"/>
    </location>
</feature>
<dbReference type="AlphaFoldDB" id="A0A674A458"/>
<evidence type="ECO:0000256" key="2">
    <source>
        <dbReference type="ARBA" id="ARBA00007143"/>
    </source>
</evidence>
<evidence type="ECO:0000259" key="11">
    <source>
        <dbReference type="SMART" id="SM01332"/>
    </source>
</evidence>
<evidence type="ECO:0000256" key="1">
    <source>
        <dbReference type="ARBA" id="ARBA00004123"/>
    </source>
</evidence>
<sequence>LLCNFRENVESRTIDHEMPKDTSVRSKKRKSDVAVVRSCDQRFVCSNPESVHTIPCRRIPTPDNEVDPPVALNATGFSTLYTFKNIFVTPTRSSPLPVLCWASRDDVWNNLLKKDEMYSRDIHVMKKHPHLQPKMRAILLDWLMEVCEVYKLHRETFYLAQDYFDRFMATQTNVFKCTLQLIGISSLFIAAKMEEIYTPKVHQFAYVTDGACTEDDILCMELIIMKELMWRLSPLTPVSWLNIYMQVAYLKESEVLIPQYPQTTFVQIAELLDLCVLDVKCLEFSYGVLAASALFHFSSLELVEKVSALKWSDLEECVRWMVPFAMSIREVGSSALRTFKGIPADDMHNIQTHAAYLDWMATACSYPQVDVDRSQSSPIPSGVLTPPPSSEKPEGTVS</sequence>
<dbReference type="Proteomes" id="UP000472277">
    <property type="component" value="Chromosome 12"/>
</dbReference>
<evidence type="ECO:0000256" key="7">
    <source>
        <dbReference type="ARBA" id="ARBA00023306"/>
    </source>
</evidence>
<dbReference type="SMART" id="SM00385">
    <property type="entry name" value="CYCLIN"/>
    <property type="match status" value="1"/>
</dbReference>
<dbReference type="GO" id="GO:0051301">
    <property type="term" value="P:cell division"/>
    <property type="evidence" value="ECO:0007669"/>
    <property type="project" value="UniProtKB-KW"/>
</dbReference>
<dbReference type="PANTHER" id="PTHR10177">
    <property type="entry name" value="CYCLINS"/>
    <property type="match status" value="1"/>
</dbReference>
<feature type="domain" description="Cyclin C-terminal" evidence="11">
    <location>
        <begin position="235"/>
        <end position="356"/>
    </location>
</feature>
<dbReference type="GeneTree" id="ENSGT00940000156256"/>
<dbReference type="GO" id="GO:0005634">
    <property type="term" value="C:nucleus"/>
    <property type="evidence" value="ECO:0007669"/>
    <property type="project" value="UniProtKB-SubCell"/>
</dbReference>
<name>A0A674A458_SALTR</name>
<evidence type="ECO:0000256" key="5">
    <source>
        <dbReference type="ARBA" id="ARBA00023127"/>
    </source>
</evidence>
<gene>
    <name evidence="12" type="primary">CCNE1</name>
    <name evidence="12" type="synonym">LOC115202935</name>
</gene>
<keyword evidence="13" id="KW-1185">Reference proteome</keyword>
<keyword evidence="4" id="KW-0132">Cell division</keyword>
<dbReference type="FunFam" id="1.10.472.10:FF:000024">
    <property type="entry name" value="G1/S-specific cyclin-E1"/>
    <property type="match status" value="1"/>
</dbReference>
<evidence type="ECO:0000256" key="3">
    <source>
        <dbReference type="ARBA" id="ARBA00022553"/>
    </source>
</evidence>
<organism evidence="12 13">
    <name type="scientific">Salmo trutta</name>
    <name type="common">Brown trout</name>
    <dbReference type="NCBI Taxonomy" id="8032"/>
    <lineage>
        <taxon>Eukaryota</taxon>
        <taxon>Metazoa</taxon>
        <taxon>Chordata</taxon>
        <taxon>Craniata</taxon>
        <taxon>Vertebrata</taxon>
        <taxon>Euteleostomi</taxon>
        <taxon>Actinopterygii</taxon>
        <taxon>Neopterygii</taxon>
        <taxon>Teleostei</taxon>
        <taxon>Protacanthopterygii</taxon>
        <taxon>Salmoniformes</taxon>
        <taxon>Salmonidae</taxon>
        <taxon>Salmoninae</taxon>
        <taxon>Salmo</taxon>
    </lineage>
</organism>
<keyword evidence="3" id="KW-0597">Phosphoprotein</keyword>
<comment type="similarity">
    <text evidence="2">Belongs to the cyclin family. Cyclin E subfamily.</text>
</comment>
<dbReference type="InterPro" id="IPR036915">
    <property type="entry name" value="Cyclin-like_sf"/>
</dbReference>
<keyword evidence="7" id="KW-0131">Cell cycle</keyword>
<feature type="region of interest" description="Disordered" evidence="9">
    <location>
        <begin position="372"/>
        <end position="398"/>
    </location>
</feature>
<dbReference type="SMART" id="SM01332">
    <property type="entry name" value="Cyclin_C"/>
    <property type="match status" value="1"/>
</dbReference>
<evidence type="ECO:0000259" key="10">
    <source>
        <dbReference type="SMART" id="SM00385"/>
    </source>
</evidence>
<dbReference type="InterPro" id="IPR039361">
    <property type="entry name" value="Cyclin"/>
</dbReference>
<proteinExistence type="inferred from homology"/>
<evidence type="ECO:0000256" key="9">
    <source>
        <dbReference type="SAM" id="MobiDB-lite"/>
    </source>
</evidence>